<accession>A0A8B6EM22</accession>
<organism evidence="5 6">
    <name type="scientific">Mytilus galloprovincialis</name>
    <name type="common">Mediterranean mussel</name>
    <dbReference type="NCBI Taxonomy" id="29158"/>
    <lineage>
        <taxon>Eukaryota</taxon>
        <taxon>Metazoa</taxon>
        <taxon>Spiralia</taxon>
        <taxon>Lophotrochozoa</taxon>
        <taxon>Mollusca</taxon>
        <taxon>Bivalvia</taxon>
        <taxon>Autobranchia</taxon>
        <taxon>Pteriomorphia</taxon>
        <taxon>Mytilida</taxon>
        <taxon>Mytiloidea</taxon>
        <taxon>Mytilidae</taxon>
        <taxon>Mytilinae</taxon>
        <taxon>Mytilus</taxon>
    </lineage>
</organism>
<evidence type="ECO:0000256" key="3">
    <source>
        <dbReference type="ARBA" id="ARBA00023180"/>
    </source>
</evidence>
<dbReference type="InterPro" id="IPR019791">
    <property type="entry name" value="Haem_peroxidase_animal"/>
</dbReference>
<dbReference type="Proteomes" id="UP000596742">
    <property type="component" value="Unassembled WGS sequence"/>
</dbReference>
<evidence type="ECO:0000256" key="1">
    <source>
        <dbReference type="ARBA" id="ARBA00004613"/>
    </source>
</evidence>
<keyword evidence="3" id="KW-0325">Glycoprotein</keyword>
<dbReference type="GO" id="GO:0005576">
    <property type="term" value="C:extracellular region"/>
    <property type="evidence" value="ECO:0007669"/>
    <property type="project" value="UniProtKB-SubCell"/>
</dbReference>
<proteinExistence type="predicted"/>
<keyword evidence="2" id="KW-0964">Secreted</keyword>
<keyword evidence="6" id="KW-1185">Reference proteome</keyword>
<evidence type="ECO:0000256" key="2">
    <source>
        <dbReference type="ARBA" id="ARBA00022525"/>
    </source>
</evidence>
<dbReference type="GO" id="GO:0006979">
    <property type="term" value="P:response to oxidative stress"/>
    <property type="evidence" value="ECO:0007669"/>
    <property type="project" value="InterPro"/>
</dbReference>
<evidence type="ECO:0000313" key="5">
    <source>
        <dbReference type="EMBL" id="VDI37041.1"/>
    </source>
</evidence>
<name>A0A8B6EM22_MYTGA</name>
<dbReference type="EMBL" id="UYJE01005394">
    <property type="protein sequence ID" value="VDI37041.1"/>
    <property type="molecule type" value="Genomic_DNA"/>
</dbReference>
<dbReference type="InterPro" id="IPR010255">
    <property type="entry name" value="Haem_peroxidase_sf"/>
</dbReference>
<keyword evidence="4" id="KW-0732">Signal</keyword>
<evidence type="ECO:0008006" key="7">
    <source>
        <dbReference type="Google" id="ProtNLM"/>
    </source>
</evidence>
<dbReference type="GO" id="GO:0020037">
    <property type="term" value="F:heme binding"/>
    <property type="evidence" value="ECO:0007669"/>
    <property type="project" value="InterPro"/>
</dbReference>
<comment type="subcellular location">
    <subcellularLocation>
        <location evidence="1">Secreted</location>
    </subcellularLocation>
</comment>
<evidence type="ECO:0000256" key="4">
    <source>
        <dbReference type="SAM" id="SignalP"/>
    </source>
</evidence>
<feature type="signal peptide" evidence="4">
    <location>
        <begin position="1"/>
        <end position="20"/>
    </location>
</feature>
<gene>
    <name evidence="5" type="ORF">MGAL_10B060564</name>
</gene>
<evidence type="ECO:0000313" key="6">
    <source>
        <dbReference type="Proteomes" id="UP000596742"/>
    </source>
</evidence>
<dbReference type="PANTHER" id="PTHR11475:SF4">
    <property type="entry name" value="CHORION PEROXIDASE"/>
    <property type="match status" value="1"/>
</dbReference>
<dbReference type="SUPFAM" id="SSF48113">
    <property type="entry name" value="Heme-dependent peroxidases"/>
    <property type="match status" value="1"/>
</dbReference>
<feature type="chain" id="PRO_5032599765" description="Myeloperoxidase" evidence="4">
    <location>
        <begin position="21"/>
        <end position="290"/>
    </location>
</feature>
<comment type="caution">
    <text evidence="5">The sequence shown here is derived from an EMBL/GenBank/DDBJ whole genome shotgun (WGS) entry which is preliminary data.</text>
</comment>
<dbReference type="PROSITE" id="PS50292">
    <property type="entry name" value="PEROXIDASE_3"/>
    <property type="match status" value="1"/>
</dbReference>
<dbReference type="GO" id="GO:0004601">
    <property type="term" value="F:peroxidase activity"/>
    <property type="evidence" value="ECO:0007669"/>
    <property type="project" value="InterPro"/>
</dbReference>
<dbReference type="PANTHER" id="PTHR11475">
    <property type="entry name" value="OXIDASE/PEROXIDASE"/>
    <property type="match status" value="1"/>
</dbReference>
<dbReference type="InterPro" id="IPR037120">
    <property type="entry name" value="Haem_peroxidase_sf_animal"/>
</dbReference>
<dbReference type="Pfam" id="PF03098">
    <property type="entry name" value="An_peroxidase"/>
    <property type="match status" value="1"/>
</dbReference>
<protein>
    <recommendedName>
        <fullName evidence="7">Myeloperoxidase</fullName>
    </recommendedName>
</protein>
<dbReference type="AlphaFoldDB" id="A0A8B6EM22"/>
<reference evidence="5" key="1">
    <citation type="submission" date="2018-11" db="EMBL/GenBank/DDBJ databases">
        <authorList>
            <person name="Alioto T."/>
            <person name="Alioto T."/>
        </authorList>
    </citation>
    <scope>NUCLEOTIDE SEQUENCE</scope>
</reference>
<dbReference type="Gene3D" id="1.10.640.10">
    <property type="entry name" value="Haem peroxidase domain superfamily, animal type"/>
    <property type="match status" value="1"/>
</dbReference>
<dbReference type="OrthoDB" id="5874583at2759"/>
<sequence>MWKEVFASLVLLSILGPTGCLQISNLNTLMKGTLTQINKPSKTPGIIPGKTPGITKPKIDIQNAAPQPGGEIPAKISPIAPPTKAMETALKTATAKVKNDELTEQKMPNFDTPNSQTEGFGPHLLTSPEAINISESARVMIETAKNAMKKLNIEKSQRISVLERVSDSFLNTIQTQARCRFTAGPCNQASQYRTADGSCNNVANPLWGKSHTPFERFIPGFYEDGLDDPRATDFFGDPLPLARDISVNVHTVSDSTTQMNDLSHFSMEFGQFVSHDIQMNALSKGKVMKN</sequence>